<organism evidence="1 2">
    <name type="scientific">Theileria annulata</name>
    <dbReference type="NCBI Taxonomy" id="5874"/>
    <lineage>
        <taxon>Eukaryota</taxon>
        <taxon>Sar</taxon>
        <taxon>Alveolata</taxon>
        <taxon>Apicomplexa</taxon>
        <taxon>Aconoidasida</taxon>
        <taxon>Piroplasmida</taxon>
        <taxon>Theileriidae</taxon>
        <taxon>Theileria</taxon>
    </lineage>
</organism>
<dbReference type="GeneID" id="3863044"/>
<evidence type="ECO:0000313" key="2">
    <source>
        <dbReference type="Proteomes" id="UP000001950"/>
    </source>
</evidence>
<gene>
    <name evidence="1" type="ORF">TA08345</name>
</gene>
<dbReference type="eggNOG" id="ENOG502QXJC">
    <property type="taxonomic scope" value="Eukaryota"/>
</dbReference>
<sequence>MILYINYFNKLLIFLVIIFKFSNTLENFKLPLLFYGFHTRNNSILDSYYSVEITGTNKLLCRSLLNVLVHKAELYHKVGYDTEVLNCTELIRGKCLGSNSCSVNINDCNSLLNNKNVNLQSLNLQYSCEPSNYYLCILVINNEIREPMPIFNGKSFREGVFGDFLIIPNMNSNEPIYPLHSSLLSKLLQSCLISHNCTFVTSDAIHSDDYFMKEIELLSVAICEKPVYLKANSFQEVAKQANEPIYTCFSIGSAEGKIIYYHLY</sequence>
<dbReference type="Proteomes" id="UP000001950">
    <property type="component" value="Chromosome 4"/>
</dbReference>
<dbReference type="KEGG" id="tan:TA08345"/>
<dbReference type="InParanoid" id="Q4U9P4"/>
<proteinExistence type="predicted"/>
<keyword evidence="2" id="KW-1185">Reference proteome</keyword>
<dbReference type="VEuPathDB" id="PiroplasmaDB:TA08345"/>
<dbReference type="OrthoDB" id="365894at2759"/>
<dbReference type="EMBL" id="CR940353">
    <property type="protein sequence ID" value="CAI76459.1"/>
    <property type="molecule type" value="Genomic_DNA"/>
</dbReference>
<name>Q4U9P4_THEAN</name>
<dbReference type="OMA" id="GYAVYPN"/>
<reference evidence="1 2" key="1">
    <citation type="journal article" date="2005" name="Science">
        <title>Genome of the host-cell transforming parasite Theileria annulata compared with T. parva.</title>
        <authorList>
            <person name="Pain A."/>
            <person name="Renauld H."/>
            <person name="Berriman M."/>
            <person name="Murphy L."/>
            <person name="Yeats C.A."/>
            <person name="Weir W."/>
            <person name="Kerhornou A."/>
            <person name="Aslett M."/>
            <person name="Bishop R."/>
            <person name="Bouchier C."/>
            <person name="Cochet M."/>
            <person name="Coulson R.M.R."/>
            <person name="Cronin A."/>
            <person name="de Villiers E.P."/>
            <person name="Fraser A."/>
            <person name="Fosker N."/>
            <person name="Gardner M."/>
            <person name="Goble A."/>
            <person name="Griffiths-Jones S."/>
            <person name="Harris D.E."/>
            <person name="Katzer F."/>
            <person name="Larke N."/>
            <person name="Lord A."/>
            <person name="Maser P."/>
            <person name="McKellar S."/>
            <person name="Mooney P."/>
            <person name="Morton F."/>
            <person name="Nene V."/>
            <person name="O'Neil S."/>
            <person name="Price C."/>
            <person name="Quail M.A."/>
            <person name="Rabbinowitsch E."/>
            <person name="Rawlings N.D."/>
            <person name="Rutter S."/>
            <person name="Saunders D."/>
            <person name="Seeger K."/>
            <person name="Shah T."/>
            <person name="Squares R."/>
            <person name="Squares S."/>
            <person name="Tivey A."/>
            <person name="Walker A.R."/>
            <person name="Woodward J."/>
            <person name="Dobbelaere D.A.E."/>
            <person name="Langsley G."/>
            <person name="Rajandream M.A."/>
            <person name="McKeever D."/>
            <person name="Shiels B."/>
            <person name="Tait A."/>
            <person name="Barrell B.G."/>
            <person name="Hall N."/>
        </authorList>
    </citation>
    <scope>NUCLEOTIDE SEQUENCE [LARGE SCALE GENOMIC DNA]</scope>
    <source>
        <strain evidence="2">Ankara</strain>
    </source>
</reference>
<dbReference type="RefSeq" id="XP_953084.1">
    <property type="nucleotide sequence ID" value="XM_947991.1"/>
</dbReference>
<evidence type="ECO:0000313" key="1">
    <source>
        <dbReference type="EMBL" id="CAI76459.1"/>
    </source>
</evidence>
<dbReference type="AlphaFoldDB" id="Q4U9P4"/>
<protein>
    <submittedName>
        <fullName evidence="1">Uncharacterized protein</fullName>
    </submittedName>
</protein>
<accession>Q4U9P4</accession>